<feature type="chain" id="PRO_5022740754" evidence="1">
    <location>
        <begin position="22"/>
        <end position="466"/>
    </location>
</feature>
<keyword evidence="3" id="KW-1185">Reference proteome</keyword>
<evidence type="ECO:0000313" key="3">
    <source>
        <dbReference type="Proteomes" id="UP000322362"/>
    </source>
</evidence>
<comment type="caution">
    <text evidence="2">The sequence shown here is derived from an EMBL/GenBank/DDBJ whole genome shotgun (WGS) entry which is preliminary data.</text>
</comment>
<name>A0A5D4HCU3_9SPHI</name>
<keyword evidence="1" id="KW-0732">Signal</keyword>
<evidence type="ECO:0000256" key="1">
    <source>
        <dbReference type="SAM" id="SignalP"/>
    </source>
</evidence>
<dbReference type="Proteomes" id="UP000322362">
    <property type="component" value="Unassembled WGS sequence"/>
</dbReference>
<sequence>MKNIIKLFAQAWYLPVLLLLALTSCDKMNDIQQEFAGREERSYLGKVDSIEYYPGFGRAKLTWYVSADPKVERTIIYWNMRQDSVVKEFVRNTSGIQKDSITLDDLPEGSTLFEFRNVNSRGESSLYSSATVTVWGLEFGDGLRARRVQAFDLDYEQSIYNLMLSPSSAGDSVLFSEIVYTNDLGVEKTVEIKPEINEVALNNFSAGNEFRFRTVFFLPEGIDTVYNGFQVYRAATAVSERGTKISLQGKSGSKYFDNYGTLLYEWNTAGDLITYDADTNGELTQTESYPAIAPRSTYRDFFFYDDNKFIGVLTNNRVTMQQLEDGALSVVGAATFGSGFSHIQYLPTRGFFFSRSAAGALNTWIARNDATWGTPNGASVGTGYNAYGEIMLYNHEAILAVDQNGYLWNIPISVSGVPGFKSRIGRGWDRFEKIVSVGTTLYGMESNGDFYVFNDFNTTETFWIVD</sequence>
<feature type="signal peptide" evidence="1">
    <location>
        <begin position="1"/>
        <end position="21"/>
    </location>
</feature>
<dbReference type="PROSITE" id="PS51257">
    <property type="entry name" value="PROKAR_LIPOPROTEIN"/>
    <property type="match status" value="1"/>
</dbReference>
<proteinExistence type="predicted"/>
<dbReference type="AlphaFoldDB" id="A0A5D4HCU3"/>
<organism evidence="2 3">
    <name type="scientific">Sphingobacterium phlebotomi</name>
    <dbReference type="NCBI Taxonomy" id="2605433"/>
    <lineage>
        <taxon>Bacteria</taxon>
        <taxon>Pseudomonadati</taxon>
        <taxon>Bacteroidota</taxon>
        <taxon>Sphingobacteriia</taxon>
        <taxon>Sphingobacteriales</taxon>
        <taxon>Sphingobacteriaceae</taxon>
        <taxon>Sphingobacterium</taxon>
    </lineage>
</organism>
<dbReference type="RefSeq" id="WP_148918873.1">
    <property type="nucleotide sequence ID" value="NZ_VTAV01000004.1"/>
</dbReference>
<reference evidence="2 3" key="1">
    <citation type="submission" date="2019-08" db="EMBL/GenBank/DDBJ databases">
        <title>Phlebobacter frassis gen. nov. sp. nov., a new member of family Sphingobacteriaceae isolated from sand fly rearing media.</title>
        <authorList>
            <person name="Kakumanu M.L."/>
            <person name="Marayati B.F."/>
            <person name="Wada-Katsumata A."/>
            <person name="Wasserberg G."/>
            <person name="Schal C."/>
            <person name="Apperson C.S."/>
            <person name="Ponnusamy L."/>
        </authorList>
    </citation>
    <scope>NUCLEOTIDE SEQUENCE [LARGE SCALE GENOMIC DNA]</scope>
    <source>
        <strain evidence="2 3">SSI9</strain>
    </source>
</reference>
<dbReference type="Pfam" id="PF16389">
    <property type="entry name" value="DUF4998"/>
    <property type="match status" value="1"/>
</dbReference>
<accession>A0A5D4HCU3</accession>
<dbReference type="EMBL" id="VTAV01000004">
    <property type="protein sequence ID" value="TYR36620.1"/>
    <property type="molecule type" value="Genomic_DNA"/>
</dbReference>
<evidence type="ECO:0000313" key="2">
    <source>
        <dbReference type="EMBL" id="TYR36620.1"/>
    </source>
</evidence>
<protein>
    <submittedName>
        <fullName evidence="2">DUF4998 domain-containing protein</fullName>
    </submittedName>
</protein>
<gene>
    <name evidence="2" type="ORF">FXV77_08945</name>
</gene>